<dbReference type="AlphaFoldDB" id="A0AA40IUZ7"/>
<evidence type="ECO:0000313" key="1">
    <source>
        <dbReference type="EMBL" id="KEI16988.1"/>
    </source>
</evidence>
<dbReference type="Proteomes" id="UP000027770">
    <property type="component" value="Unassembled WGS sequence"/>
</dbReference>
<keyword evidence="2" id="KW-1185">Reference proteome</keyword>
<protein>
    <submittedName>
        <fullName evidence="1">Uncharacterized protein</fullName>
    </submittedName>
</protein>
<comment type="caution">
    <text evidence="1">The sequence shown here is derived from an EMBL/GenBank/DDBJ whole genome shotgun (WGS) entry which is preliminary data.</text>
</comment>
<proteinExistence type="predicted"/>
<reference evidence="1 2" key="1">
    <citation type="submission" date="2014-02" db="EMBL/GenBank/DDBJ databases">
        <title>Plasmidome dynamics in the species complex Clostridium novyi sensu lato converts strains of independent lineages into distinctly different pathogens.</title>
        <authorList>
            <person name="Skarin H."/>
            <person name="Segerman B."/>
        </authorList>
    </citation>
    <scope>NUCLEOTIDE SEQUENCE [LARGE SCALE GENOMIC DNA]</scope>
    <source>
        <strain evidence="1 2">ATCC 27606</strain>
    </source>
</reference>
<organism evidence="1 2">
    <name type="scientific">Clostridium novyi B str. ATCC 27606</name>
    <dbReference type="NCBI Taxonomy" id="1443123"/>
    <lineage>
        <taxon>Bacteria</taxon>
        <taxon>Bacillati</taxon>
        <taxon>Bacillota</taxon>
        <taxon>Clostridia</taxon>
        <taxon>Eubacteriales</taxon>
        <taxon>Clostridiaceae</taxon>
        <taxon>Clostridium</taxon>
    </lineage>
</organism>
<accession>A0AA40IUZ7</accession>
<sequence length="245" mass="27584">MINSFYSQYFNGRVNSIVKKEISADTSAKEVKAGLGNLIGTKCASNQTFNEAIESYIDPLDAIVLELIEALNIDIVNDLSNVKTGNIVALKGHLMFRNYNVINELLPIISETNMIAEFNQPFNPDAKGKDKKFTLGKFIEKMVSIMPFGLEFEIVSNEEHIAAIIKDEYLTIKSDDLIRTYGLTFPDEWTIIGIIDKAPSIQLNSNSQFKSGVDIITQYYYETMNENSSGYIIRPIVVYRKISPI</sequence>
<evidence type="ECO:0000313" key="2">
    <source>
        <dbReference type="Proteomes" id="UP000027770"/>
    </source>
</evidence>
<dbReference type="EMBL" id="JENW01000039">
    <property type="protein sequence ID" value="KEI16988.1"/>
    <property type="molecule type" value="Genomic_DNA"/>
</dbReference>
<name>A0AA40IUZ7_CLONO</name>
<gene>
    <name evidence="1" type="ORF">Z959_07880</name>
</gene>